<gene>
    <name evidence="1" type="ORF">BES08_01195</name>
</gene>
<dbReference type="EMBL" id="CP017075">
    <property type="protein sequence ID" value="AOR75524.1"/>
    <property type="molecule type" value="Genomic_DNA"/>
</dbReference>
<evidence type="ECO:0000313" key="2">
    <source>
        <dbReference type="Proteomes" id="UP000094626"/>
    </source>
</evidence>
<protein>
    <submittedName>
        <fullName evidence="1">Uncharacterized protein</fullName>
    </submittedName>
</protein>
<evidence type="ECO:0000313" key="1">
    <source>
        <dbReference type="EMBL" id="AOR75524.1"/>
    </source>
</evidence>
<accession>A0A1D8A081</accession>
<sequence length="79" mass="8595">MCAFHVDCPLRVAPDDPGNLLTNAARLDAFAIKIQPQFAANVCQFTVKMADSHAIQGLEQELAAPDGFLKAKLVINWLT</sequence>
<proteinExistence type="predicted"/>
<dbReference type="KEGG" id="nre:BES08_01195"/>
<reference evidence="2" key="1">
    <citation type="journal article" date="2017" name="J. Biotechnol.">
        <title>Complete genome sequence of Novosphingobium resinovorum SA1, a versatile xenobiotic-degrading bacterium capable of utilizing sulfanilic acid.</title>
        <authorList>
            <person name="Hegedus B."/>
            <person name="Kos P.B."/>
            <person name="Balint B."/>
            <person name="Maroti G."/>
            <person name="Gan H.M."/>
            <person name="Perei K."/>
            <person name="Rakhely G."/>
        </authorList>
    </citation>
    <scope>NUCLEOTIDE SEQUENCE [LARGE SCALE GENOMIC DNA]</scope>
    <source>
        <strain evidence="2">SA1</strain>
    </source>
</reference>
<keyword evidence="2" id="KW-1185">Reference proteome</keyword>
<dbReference type="AlphaFoldDB" id="A0A1D8A081"/>
<dbReference type="Proteomes" id="UP000094626">
    <property type="component" value="Chromosome"/>
</dbReference>
<name>A0A1D8A081_9SPHN</name>
<organism evidence="1 2">
    <name type="scientific">Novosphingobium resinovorum</name>
    <dbReference type="NCBI Taxonomy" id="158500"/>
    <lineage>
        <taxon>Bacteria</taxon>
        <taxon>Pseudomonadati</taxon>
        <taxon>Pseudomonadota</taxon>
        <taxon>Alphaproteobacteria</taxon>
        <taxon>Sphingomonadales</taxon>
        <taxon>Sphingomonadaceae</taxon>
        <taxon>Novosphingobium</taxon>
    </lineage>
</organism>